<dbReference type="InterPro" id="IPR051019">
    <property type="entry name" value="VLCFA-Steroid_DH"/>
</dbReference>
<evidence type="ECO:0000256" key="3">
    <source>
        <dbReference type="ARBA" id="ARBA00023002"/>
    </source>
</evidence>
<reference evidence="6 7" key="1">
    <citation type="journal article" date="2021" name="Elife">
        <title>Chloroplast acquisition without the gene transfer in kleptoplastic sea slugs, Plakobranchus ocellatus.</title>
        <authorList>
            <person name="Maeda T."/>
            <person name="Takahashi S."/>
            <person name="Yoshida T."/>
            <person name="Shimamura S."/>
            <person name="Takaki Y."/>
            <person name="Nagai Y."/>
            <person name="Toyoda A."/>
            <person name="Suzuki Y."/>
            <person name="Arimoto A."/>
            <person name="Ishii H."/>
            <person name="Satoh N."/>
            <person name="Nishiyama T."/>
            <person name="Hasebe M."/>
            <person name="Maruyama T."/>
            <person name="Minagawa J."/>
            <person name="Obokata J."/>
            <person name="Shigenobu S."/>
        </authorList>
    </citation>
    <scope>NUCLEOTIDE SEQUENCE [LARGE SCALE GENOMIC DNA]</scope>
</reference>
<name>A0AAV4IXX2_9GAST</name>
<keyword evidence="5" id="KW-0812">Transmembrane</keyword>
<evidence type="ECO:0000256" key="1">
    <source>
        <dbReference type="ARBA" id="ARBA00006484"/>
    </source>
</evidence>
<dbReference type="CDD" id="cd05356">
    <property type="entry name" value="17beta-HSD1_like_SDR_c"/>
    <property type="match status" value="1"/>
</dbReference>
<dbReference type="PIRSF" id="PIRSF000126">
    <property type="entry name" value="11-beta-HSD1"/>
    <property type="match status" value="1"/>
</dbReference>
<feature type="transmembrane region" description="Helical" evidence="5">
    <location>
        <begin position="12"/>
        <end position="33"/>
    </location>
</feature>
<sequence>MFQEYLAGSADVFSAIGALTTGVVAFKVTLGLFRFISAHFLSGALGLSANLRKAGAWAVVTGCTDGIGKAYAEQLAARGINIVLISRTLSKLTEMAKEVEEKYKVKTMVIAADFSQADIYDNIRSNVENLDIGVLVNNVGMSYDYPEYYAEIEDPNFVSKMLHLNCTSVAKMTQIVLPNMLKKRQGYVINIGSSAGSAPTPFLTLYSACKSFVDTFTRALTIEYSRSGVNFQLVSPYFVVSKLSKIRKASVFVPTPNTYVKGALATVGVQSSTNGFWSHTVQDWIRSVIPMSVIVNGLLDNRRRALKKRADAKQNQ</sequence>
<gene>
    <name evidence="6" type="ORF">ElyMa_004929300</name>
</gene>
<keyword evidence="3" id="KW-0560">Oxidoreductase</keyword>
<dbReference type="SUPFAM" id="SSF51735">
    <property type="entry name" value="NAD(P)-binding Rossmann-fold domains"/>
    <property type="match status" value="1"/>
</dbReference>
<dbReference type="InterPro" id="IPR002347">
    <property type="entry name" value="SDR_fam"/>
</dbReference>
<dbReference type="PANTHER" id="PTHR43899:SF13">
    <property type="entry name" value="RH59310P"/>
    <property type="match status" value="1"/>
</dbReference>
<proteinExistence type="inferred from homology"/>
<organism evidence="6 7">
    <name type="scientific">Elysia marginata</name>
    <dbReference type="NCBI Taxonomy" id="1093978"/>
    <lineage>
        <taxon>Eukaryota</taxon>
        <taxon>Metazoa</taxon>
        <taxon>Spiralia</taxon>
        <taxon>Lophotrochozoa</taxon>
        <taxon>Mollusca</taxon>
        <taxon>Gastropoda</taxon>
        <taxon>Heterobranchia</taxon>
        <taxon>Euthyneura</taxon>
        <taxon>Panpulmonata</taxon>
        <taxon>Sacoglossa</taxon>
        <taxon>Placobranchoidea</taxon>
        <taxon>Plakobranchidae</taxon>
        <taxon>Elysia</taxon>
    </lineage>
</organism>
<dbReference type="Proteomes" id="UP000762676">
    <property type="component" value="Unassembled WGS sequence"/>
</dbReference>
<dbReference type="EMBL" id="BMAT01009868">
    <property type="protein sequence ID" value="GFS15304.1"/>
    <property type="molecule type" value="Genomic_DNA"/>
</dbReference>
<evidence type="ECO:0000256" key="4">
    <source>
        <dbReference type="RuleBase" id="RU000363"/>
    </source>
</evidence>
<dbReference type="PANTHER" id="PTHR43899">
    <property type="entry name" value="RH59310P"/>
    <property type="match status" value="1"/>
</dbReference>
<accession>A0AAV4IXX2</accession>
<keyword evidence="5" id="KW-1133">Transmembrane helix</keyword>
<dbReference type="Pfam" id="PF00106">
    <property type="entry name" value="adh_short"/>
    <property type="match status" value="1"/>
</dbReference>
<evidence type="ECO:0000256" key="5">
    <source>
        <dbReference type="SAM" id="Phobius"/>
    </source>
</evidence>
<dbReference type="PRINTS" id="PR00080">
    <property type="entry name" value="SDRFAMILY"/>
</dbReference>
<dbReference type="InterPro" id="IPR036291">
    <property type="entry name" value="NAD(P)-bd_dom_sf"/>
</dbReference>
<dbReference type="GO" id="GO:0016491">
    <property type="term" value="F:oxidoreductase activity"/>
    <property type="evidence" value="ECO:0007669"/>
    <property type="project" value="UniProtKB-KW"/>
</dbReference>
<dbReference type="GO" id="GO:0005783">
    <property type="term" value="C:endoplasmic reticulum"/>
    <property type="evidence" value="ECO:0007669"/>
    <property type="project" value="TreeGrafter"/>
</dbReference>
<dbReference type="PRINTS" id="PR00081">
    <property type="entry name" value="GDHRDH"/>
</dbReference>
<keyword evidence="5" id="KW-0472">Membrane</keyword>
<evidence type="ECO:0000256" key="2">
    <source>
        <dbReference type="ARBA" id="ARBA00022857"/>
    </source>
</evidence>
<comment type="caution">
    <text evidence="6">The sequence shown here is derived from an EMBL/GenBank/DDBJ whole genome shotgun (WGS) entry which is preliminary data.</text>
</comment>
<keyword evidence="2" id="KW-0521">NADP</keyword>
<dbReference type="Gene3D" id="3.40.50.720">
    <property type="entry name" value="NAD(P)-binding Rossmann-like Domain"/>
    <property type="match status" value="1"/>
</dbReference>
<evidence type="ECO:0000313" key="7">
    <source>
        <dbReference type="Proteomes" id="UP000762676"/>
    </source>
</evidence>
<keyword evidence="7" id="KW-1185">Reference proteome</keyword>
<comment type="similarity">
    <text evidence="1 4">Belongs to the short-chain dehydrogenases/reductases (SDR) family.</text>
</comment>
<evidence type="ECO:0000313" key="6">
    <source>
        <dbReference type="EMBL" id="GFS15304.1"/>
    </source>
</evidence>
<protein>
    <submittedName>
        <fullName evidence="6">Very-long-chain 3-oxoacyl-CoA reductase</fullName>
    </submittedName>
</protein>
<dbReference type="AlphaFoldDB" id="A0AAV4IXX2"/>
<dbReference type="FunFam" id="3.40.50.720:FF:000137">
    <property type="entry name" value="Hydroxysteroid (17-beta) dehydrogenase 3"/>
    <property type="match status" value="1"/>
</dbReference>